<comment type="subcellular location">
    <subcellularLocation>
        <location evidence="5">Endomembrane system</location>
        <topology evidence="5">Single-pass membrane protein</topology>
    </subcellularLocation>
</comment>
<dbReference type="OrthoDB" id="413400at2759"/>
<reference evidence="9 10" key="2">
    <citation type="submission" date="2016-08" db="EMBL/GenBank/DDBJ databases">
        <title>Pervasive Adenine N6-methylation of Active Genes in Fungi.</title>
        <authorList>
            <consortium name="DOE Joint Genome Institute"/>
            <person name="Mondo S.J."/>
            <person name="Dannebaum R.O."/>
            <person name="Kuo R.C."/>
            <person name="Labutti K."/>
            <person name="Haridas S."/>
            <person name="Kuo A."/>
            <person name="Salamov A."/>
            <person name="Ahrendt S.R."/>
            <person name="Lipzen A."/>
            <person name="Sullivan W."/>
            <person name="Andreopoulos W.B."/>
            <person name="Clum A."/>
            <person name="Lindquist E."/>
            <person name="Daum C."/>
            <person name="Ramamoorthy G.K."/>
            <person name="Gryganskyi A."/>
            <person name="Culley D."/>
            <person name="Magnuson J.K."/>
            <person name="James T.Y."/>
            <person name="O'Malley M.A."/>
            <person name="Stajich J.E."/>
            <person name="Spatafora J.W."/>
            <person name="Visel A."/>
            <person name="Grigoriev I.V."/>
        </authorList>
    </citation>
    <scope>NUCLEOTIDE SEQUENCE [LARGE SCALE GENOMIC DNA]</scope>
    <source>
        <strain evidence="9 10">S4</strain>
    </source>
</reference>
<evidence type="ECO:0000256" key="6">
    <source>
        <dbReference type="SAM" id="Phobius"/>
    </source>
</evidence>
<dbReference type="InterPro" id="IPR036869">
    <property type="entry name" value="J_dom_sf"/>
</dbReference>
<evidence type="ECO:0000313" key="10">
    <source>
        <dbReference type="Proteomes" id="UP000193944"/>
    </source>
</evidence>
<dbReference type="STRING" id="1754192.A0A1Y1WPJ0"/>
<dbReference type="EMBL" id="MCFG01000355">
    <property type="protein sequence ID" value="ORX75461.1"/>
    <property type="molecule type" value="Genomic_DNA"/>
</dbReference>
<dbReference type="PANTHER" id="PTHR44653">
    <property type="entry name" value="DNAJ HOMOLOG SUBFAMILY C MEMBER 1"/>
    <property type="match status" value="1"/>
</dbReference>
<feature type="signal peptide" evidence="7">
    <location>
        <begin position="1"/>
        <end position="22"/>
    </location>
</feature>
<dbReference type="SUPFAM" id="SSF46565">
    <property type="entry name" value="Chaperone J-domain"/>
    <property type="match status" value="1"/>
</dbReference>
<dbReference type="PROSITE" id="PS50076">
    <property type="entry name" value="DNAJ_2"/>
    <property type="match status" value="1"/>
</dbReference>
<dbReference type="InterPro" id="IPR052606">
    <property type="entry name" value="DnaJ_domain_protein"/>
</dbReference>
<evidence type="ECO:0000256" key="3">
    <source>
        <dbReference type="ARBA" id="ARBA00022989"/>
    </source>
</evidence>
<accession>A0A1Y1WPJ0</accession>
<dbReference type="InterPro" id="IPR001623">
    <property type="entry name" value="DnaJ_domain"/>
</dbReference>
<keyword evidence="3 6" id="KW-1133">Transmembrane helix</keyword>
<organism evidence="9 10">
    <name type="scientific">Anaeromyces robustus</name>
    <dbReference type="NCBI Taxonomy" id="1754192"/>
    <lineage>
        <taxon>Eukaryota</taxon>
        <taxon>Fungi</taxon>
        <taxon>Fungi incertae sedis</taxon>
        <taxon>Chytridiomycota</taxon>
        <taxon>Chytridiomycota incertae sedis</taxon>
        <taxon>Neocallimastigomycetes</taxon>
        <taxon>Neocallimastigales</taxon>
        <taxon>Neocallimastigaceae</taxon>
        <taxon>Anaeromyces</taxon>
    </lineage>
</organism>
<dbReference type="CDD" id="cd06257">
    <property type="entry name" value="DnaJ"/>
    <property type="match status" value="1"/>
</dbReference>
<sequence length="162" mass="19127">MKIKSLFILTLISFFFLCKVQAWEEKDFEIFDAHDAITKLLGPEATFYNVLNVEPNASLETLNKAYRKISLTLHPDKTTDKKDRELYTQINLIINILRDKNSRKRYDYFLKVGVPKWRGTGYYYSRYKPSIRFAGIAIVVGICAMQILLSWTNYYTKKYRIN</sequence>
<proteinExistence type="predicted"/>
<dbReference type="PRINTS" id="PR00625">
    <property type="entry name" value="JDOMAIN"/>
</dbReference>
<dbReference type="GO" id="GO:0012505">
    <property type="term" value="C:endomembrane system"/>
    <property type="evidence" value="ECO:0007669"/>
    <property type="project" value="UniProtKB-SubCell"/>
</dbReference>
<feature type="non-terminal residue" evidence="9">
    <location>
        <position position="162"/>
    </location>
</feature>
<name>A0A1Y1WPJ0_9FUNG</name>
<dbReference type="SMART" id="SM00271">
    <property type="entry name" value="DnaJ"/>
    <property type="match status" value="1"/>
</dbReference>
<comment type="caution">
    <text evidence="9">The sequence shown here is derived from an EMBL/GenBank/DDBJ whole genome shotgun (WGS) entry which is preliminary data.</text>
</comment>
<feature type="transmembrane region" description="Helical" evidence="6">
    <location>
        <begin position="131"/>
        <end position="151"/>
    </location>
</feature>
<gene>
    <name evidence="9" type="ORF">BCR32DRAFT_210288</name>
</gene>
<dbReference type="PANTHER" id="PTHR44653:SF2">
    <property type="entry name" value="DNAJ HOMOLOG SUBFAMILY C MEMBER 1"/>
    <property type="match status" value="1"/>
</dbReference>
<keyword evidence="2 7" id="KW-0732">Signal</keyword>
<evidence type="ECO:0000256" key="7">
    <source>
        <dbReference type="SAM" id="SignalP"/>
    </source>
</evidence>
<keyword evidence="1 6" id="KW-0812">Transmembrane</keyword>
<protein>
    <submittedName>
        <fullName evidence="9">Chaperone J-domain-containing protein</fullName>
    </submittedName>
</protein>
<evidence type="ECO:0000256" key="4">
    <source>
        <dbReference type="ARBA" id="ARBA00023136"/>
    </source>
</evidence>
<evidence type="ECO:0000259" key="8">
    <source>
        <dbReference type="PROSITE" id="PS50076"/>
    </source>
</evidence>
<evidence type="ECO:0000256" key="2">
    <source>
        <dbReference type="ARBA" id="ARBA00022729"/>
    </source>
</evidence>
<dbReference type="AlphaFoldDB" id="A0A1Y1WPJ0"/>
<dbReference type="Pfam" id="PF00226">
    <property type="entry name" value="DnaJ"/>
    <property type="match status" value="1"/>
</dbReference>
<feature type="chain" id="PRO_5012372592" evidence="7">
    <location>
        <begin position="23"/>
        <end position="162"/>
    </location>
</feature>
<keyword evidence="10" id="KW-1185">Reference proteome</keyword>
<keyword evidence="4 6" id="KW-0472">Membrane</keyword>
<reference evidence="9 10" key="1">
    <citation type="submission" date="2016-08" db="EMBL/GenBank/DDBJ databases">
        <title>A Parts List for Fungal Cellulosomes Revealed by Comparative Genomics.</title>
        <authorList>
            <consortium name="DOE Joint Genome Institute"/>
            <person name="Haitjema C.H."/>
            <person name="Gilmore S.P."/>
            <person name="Henske J.K."/>
            <person name="Solomon K.V."/>
            <person name="De Groot R."/>
            <person name="Kuo A."/>
            <person name="Mondo S.J."/>
            <person name="Salamov A.A."/>
            <person name="Labutti K."/>
            <person name="Zhao Z."/>
            <person name="Chiniquy J."/>
            <person name="Barry K."/>
            <person name="Brewer H.M."/>
            <person name="Purvine S.O."/>
            <person name="Wright A.T."/>
            <person name="Boxma B."/>
            <person name="Van Alen T."/>
            <person name="Hackstein J.H."/>
            <person name="Baker S.E."/>
            <person name="Grigoriev I.V."/>
            <person name="O'Malley M.A."/>
        </authorList>
    </citation>
    <scope>NUCLEOTIDE SEQUENCE [LARGE SCALE GENOMIC DNA]</scope>
    <source>
        <strain evidence="9 10">S4</strain>
    </source>
</reference>
<dbReference type="Proteomes" id="UP000193944">
    <property type="component" value="Unassembled WGS sequence"/>
</dbReference>
<evidence type="ECO:0000256" key="1">
    <source>
        <dbReference type="ARBA" id="ARBA00022692"/>
    </source>
</evidence>
<feature type="domain" description="J" evidence="8">
    <location>
        <begin position="46"/>
        <end position="110"/>
    </location>
</feature>
<evidence type="ECO:0000256" key="5">
    <source>
        <dbReference type="ARBA" id="ARBA00037847"/>
    </source>
</evidence>
<evidence type="ECO:0000313" key="9">
    <source>
        <dbReference type="EMBL" id="ORX75461.1"/>
    </source>
</evidence>
<dbReference type="Gene3D" id="1.10.287.110">
    <property type="entry name" value="DnaJ domain"/>
    <property type="match status" value="1"/>
</dbReference>